<reference evidence="10" key="1">
    <citation type="submission" date="2023-03" db="EMBL/GenBank/DDBJ databases">
        <title>Mating type loci evolution in Malassezia.</title>
        <authorList>
            <person name="Coelho M.A."/>
        </authorList>
    </citation>
    <scope>NUCLEOTIDE SEQUENCE</scope>
    <source>
        <strain evidence="10">CBS 9557</strain>
    </source>
</reference>
<dbReference type="PRINTS" id="PR00077">
    <property type="entry name" value="GPDHDRGNASE"/>
</dbReference>
<feature type="domain" description="Glycerol-3-phosphate dehydrogenase NAD-dependent N-terminal" evidence="8">
    <location>
        <begin position="252"/>
        <end position="387"/>
    </location>
</feature>
<dbReference type="GO" id="GO:0042803">
    <property type="term" value="F:protein homodimerization activity"/>
    <property type="evidence" value="ECO:0007669"/>
    <property type="project" value="InterPro"/>
</dbReference>
<comment type="catalytic activity">
    <reaction evidence="4 6">
        <text>sn-glycerol 3-phosphate + NAD(+) = dihydroxyacetone phosphate + NADH + H(+)</text>
        <dbReference type="Rhea" id="RHEA:11092"/>
        <dbReference type="ChEBI" id="CHEBI:15378"/>
        <dbReference type="ChEBI" id="CHEBI:57540"/>
        <dbReference type="ChEBI" id="CHEBI:57597"/>
        <dbReference type="ChEBI" id="CHEBI:57642"/>
        <dbReference type="ChEBI" id="CHEBI:57945"/>
        <dbReference type="EC" id="1.1.1.8"/>
    </reaction>
</comment>
<evidence type="ECO:0000313" key="11">
    <source>
        <dbReference type="Proteomes" id="UP001213623"/>
    </source>
</evidence>
<dbReference type="Proteomes" id="UP001213623">
    <property type="component" value="Chromosome 7"/>
</dbReference>
<evidence type="ECO:0000256" key="4">
    <source>
        <dbReference type="ARBA" id="ARBA00048683"/>
    </source>
</evidence>
<evidence type="ECO:0000256" key="3">
    <source>
        <dbReference type="ARBA" id="ARBA00023027"/>
    </source>
</evidence>
<dbReference type="Gene3D" id="1.10.1040.10">
    <property type="entry name" value="N-(1-d-carboxylethyl)-l-norvaline Dehydrogenase, domain 2"/>
    <property type="match status" value="1"/>
</dbReference>
<dbReference type="Pfam" id="PF08641">
    <property type="entry name" value="Mis14"/>
    <property type="match status" value="1"/>
</dbReference>
<dbReference type="NCBIfam" id="TIGR03376">
    <property type="entry name" value="glycerol3P_DH"/>
    <property type="match status" value="1"/>
</dbReference>
<dbReference type="EC" id="1.1.1.8" evidence="6"/>
<evidence type="ECO:0000256" key="6">
    <source>
        <dbReference type="RuleBase" id="RU361243"/>
    </source>
</evidence>
<protein>
    <recommendedName>
        <fullName evidence="6">Glycerol-3-phosphate dehydrogenase [NAD(+)]</fullName>
        <ecNumber evidence="6">1.1.1.8</ecNumber>
    </recommendedName>
</protein>
<dbReference type="GO" id="GO:0000070">
    <property type="term" value="P:mitotic sister chromatid segregation"/>
    <property type="evidence" value="ECO:0007669"/>
    <property type="project" value="InterPro"/>
</dbReference>
<evidence type="ECO:0000256" key="2">
    <source>
        <dbReference type="ARBA" id="ARBA00023002"/>
    </source>
</evidence>
<dbReference type="GO" id="GO:0005975">
    <property type="term" value="P:carbohydrate metabolic process"/>
    <property type="evidence" value="ECO:0007669"/>
    <property type="project" value="InterPro"/>
</dbReference>
<dbReference type="Pfam" id="PF01210">
    <property type="entry name" value="NAD_Gly3P_dh_N"/>
    <property type="match status" value="1"/>
</dbReference>
<evidence type="ECO:0000256" key="5">
    <source>
        <dbReference type="RuleBase" id="RU000437"/>
    </source>
</evidence>
<dbReference type="InterPro" id="IPR036291">
    <property type="entry name" value="NAD(P)-bd_dom_sf"/>
</dbReference>
<dbReference type="SUPFAM" id="SSF48179">
    <property type="entry name" value="6-phosphogluconate dehydrogenase C-terminal domain-like"/>
    <property type="match status" value="1"/>
</dbReference>
<feature type="domain" description="Glycerol-3-phosphate dehydrogenase NAD-dependent C-terminal" evidence="9">
    <location>
        <begin position="411"/>
        <end position="557"/>
    </location>
</feature>
<dbReference type="InterPro" id="IPR017751">
    <property type="entry name" value="G3P_DH_NAD-dep_euk"/>
</dbReference>
<dbReference type="GO" id="GO:0000776">
    <property type="term" value="C:kinetochore"/>
    <property type="evidence" value="ECO:0007669"/>
    <property type="project" value="InterPro"/>
</dbReference>
<gene>
    <name evidence="10" type="ORF">MNAN1_003749</name>
</gene>
<dbReference type="AlphaFoldDB" id="A0AAF0J948"/>
<accession>A0AAF0J948</accession>
<evidence type="ECO:0000259" key="9">
    <source>
        <dbReference type="Pfam" id="PF07479"/>
    </source>
</evidence>
<dbReference type="PANTHER" id="PTHR11728">
    <property type="entry name" value="GLYCEROL-3-PHOSPHATE DEHYDROGENASE"/>
    <property type="match status" value="1"/>
</dbReference>
<evidence type="ECO:0000259" key="8">
    <source>
        <dbReference type="Pfam" id="PF01210"/>
    </source>
</evidence>
<dbReference type="GO" id="GO:0005634">
    <property type="term" value="C:nucleus"/>
    <property type="evidence" value="ECO:0007669"/>
    <property type="project" value="TreeGrafter"/>
</dbReference>
<sequence>MPQEFPRVDLEHPSDIDYIIQAVLRYATDVGQERLRARGRGAAALEGTLEQALARWVYAARARLIPNVHINGLSLSDYAKQSAGTSSLLMAAIEPFDEGLSQRVHTLSSQVDEMTERVVACRKSLPLAYARAIQRRAEARNALAEAKEEQRQRRLRKTRTRSPFPALARGQPLPSTLAQLTPVDVAAKARSEATLEAVCAALEQLQTCNPSSFPDYYGGFIPWSATSKKSLLSVLATGYNAQRHTDVFEPIVNMYVYEEVIDGKKLTDIINKDHVNTKYLPHAKLPDNVVAVPKAEEAAKGATLLVFVLPHQFILNVCKSLKDAISPDAHAISMIKGVEVADHNISIYADVIQEALNIPCAALSGANIANEVAAGLFSETTVGYRPHQRHLADYYVKLFDTPKFRVGMIEDVAGVSLCGALKNIVAVGAGLVDGLGWGGNVKAAIMRIGLMEMRRFSLEFFENVRPETFTETSAGVADLITTCYGGRNRKCAEAFVKTRKPFHVLEAELLNGQKLQGTETAKDVYEFLQSRGKVDEYPLMKTIYEICFKGLDPSQLTERL</sequence>
<proteinExistence type="inferred from homology"/>
<comment type="similarity">
    <text evidence="1 5">Belongs to the NAD-dependent glycerol-3-phosphate dehydrogenase family.</text>
</comment>
<dbReference type="EMBL" id="CP119898">
    <property type="protein sequence ID" value="WFD28735.1"/>
    <property type="molecule type" value="Genomic_DNA"/>
</dbReference>
<dbReference type="InterPro" id="IPR008927">
    <property type="entry name" value="6-PGluconate_DH-like_C_sf"/>
</dbReference>
<dbReference type="InterPro" id="IPR006109">
    <property type="entry name" value="G3P_DH_NAD-dep_C"/>
</dbReference>
<dbReference type="GO" id="GO:0141152">
    <property type="term" value="F:glycerol-3-phosphate dehydrogenase (NAD+) activity"/>
    <property type="evidence" value="ECO:0007669"/>
    <property type="project" value="UniProtKB-UniRule"/>
</dbReference>
<evidence type="ECO:0000313" key="10">
    <source>
        <dbReference type="EMBL" id="WFD28735.1"/>
    </source>
</evidence>
<keyword evidence="2 5" id="KW-0560">Oxidoreductase</keyword>
<keyword evidence="3 5" id="KW-0520">NAD</keyword>
<dbReference type="Gene3D" id="3.40.50.720">
    <property type="entry name" value="NAD(P)-binding Rossmann-like Domain"/>
    <property type="match status" value="1"/>
</dbReference>
<evidence type="ECO:0000256" key="1">
    <source>
        <dbReference type="ARBA" id="ARBA00011009"/>
    </source>
</evidence>
<dbReference type="InterPro" id="IPR011128">
    <property type="entry name" value="G3P_DH_NAD-dep_N"/>
</dbReference>
<dbReference type="InterPro" id="IPR013328">
    <property type="entry name" value="6PGD_dom2"/>
</dbReference>
<evidence type="ECO:0000256" key="7">
    <source>
        <dbReference type="SAM" id="MobiDB-lite"/>
    </source>
</evidence>
<keyword evidence="11" id="KW-1185">Reference proteome</keyword>
<dbReference type="Pfam" id="PF07479">
    <property type="entry name" value="NAD_Gly3P_dh_C"/>
    <property type="match status" value="1"/>
</dbReference>
<dbReference type="InterPro" id="IPR006168">
    <property type="entry name" value="G3P_DH_NAD-dep"/>
</dbReference>
<feature type="region of interest" description="Disordered" evidence="7">
    <location>
        <begin position="144"/>
        <end position="168"/>
    </location>
</feature>
<dbReference type="PROSITE" id="PS00957">
    <property type="entry name" value="NAD_G3PDH"/>
    <property type="match status" value="1"/>
</dbReference>
<organism evidence="10 11">
    <name type="scientific">Malassezia nana</name>
    <dbReference type="NCBI Taxonomy" id="180528"/>
    <lineage>
        <taxon>Eukaryota</taxon>
        <taxon>Fungi</taxon>
        <taxon>Dikarya</taxon>
        <taxon>Basidiomycota</taxon>
        <taxon>Ustilaginomycotina</taxon>
        <taxon>Malasseziomycetes</taxon>
        <taxon>Malasseziales</taxon>
        <taxon>Malasseziaceae</taxon>
        <taxon>Malassezia</taxon>
    </lineage>
</organism>
<dbReference type="PANTHER" id="PTHR11728:SF8">
    <property type="entry name" value="GLYCEROL-3-PHOSPHATE DEHYDROGENASE [NAD(+)]-RELATED"/>
    <property type="match status" value="1"/>
</dbReference>
<dbReference type="SUPFAM" id="SSF51735">
    <property type="entry name" value="NAD(P)-binding Rossmann-fold domains"/>
    <property type="match status" value="1"/>
</dbReference>
<dbReference type="FunFam" id="1.10.1040.10:FF:000004">
    <property type="entry name" value="Glycerol-3-phosphate dehydrogenase [NAD(+)]"/>
    <property type="match status" value="1"/>
</dbReference>
<dbReference type="GO" id="GO:0005829">
    <property type="term" value="C:cytosol"/>
    <property type="evidence" value="ECO:0007669"/>
    <property type="project" value="TreeGrafter"/>
</dbReference>
<name>A0AAF0J948_9BASI</name>
<dbReference type="InterPro" id="IPR013950">
    <property type="entry name" value="Mis14/Nsl1"/>
</dbReference>
<dbReference type="GO" id="GO:0051287">
    <property type="term" value="F:NAD binding"/>
    <property type="evidence" value="ECO:0007669"/>
    <property type="project" value="UniProtKB-UniRule"/>
</dbReference>
<dbReference type="GO" id="GO:0046168">
    <property type="term" value="P:glycerol-3-phosphate catabolic process"/>
    <property type="evidence" value="ECO:0007669"/>
    <property type="project" value="UniProtKB-UniRule"/>
</dbReference>